<evidence type="ECO:0000313" key="4">
    <source>
        <dbReference type="Proteomes" id="UP000247409"/>
    </source>
</evidence>
<feature type="domain" description="Methyltransferase FkbM" evidence="2">
    <location>
        <begin position="108"/>
        <end position="261"/>
    </location>
</feature>
<dbReference type="GO" id="GO:0005886">
    <property type="term" value="C:plasma membrane"/>
    <property type="evidence" value="ECO:0007669"/>
    <property type="project" value="TreeGrafter"/>
</dbReference>
<dbReference type="AlphaFoldDB" id="A0A2V3IPX1"/>
<evidence type="ECO:0000313" key="3">
    <source>
        <dbReference type="EMBL" id="PXF44114.1"/>
    </source>
</evidence>
<comment type="caution">
    <text evidence="3">The sequence shown here is derived from an EMBL/GenBank/DDBJ whole genome shotgun (WGS) entry which is preliminary data.</text>
</comment>
<reference evidence="3 4" key="1">
    <citation type="journal article" date="2018" name="Mol. Biol. Evol.">
        <title>Analysis of the draft genome of the red seaweed Gracilariopsis chorda provides insights into genome size evolution in Rhodophyta.</title>
        <authorList>
            <person name="Lee J."/>
            <person name="Yang E.C."/>
            <person name="Graf L."/>
            <person name="Yang J.H."/>
            <person name="Qiu H."/>
            <person name="Zel Zion U."/>
            <person name="Chan C.X."/>
            <person name="Stephens T.G."/>
            <person name="Weber A.P.M."/>
            <person name="Boo G.H."/>
            <person name="Boo S.M."/>
            <person name="Kim K.M."/>
            <person name="Shin Y."/>
            <person name="Jung M."/>
            <person name="Lee S.J."/>
            <person name="Yim H.S."/>
            <person name="Lee J.H."/>
            <person name="Bhattacharya D."/>
            <person name="Yoon H.S."/>
        </authorList>
    </citation>
    <scope>NUCLEOTIDE SEQUENCE [LARGE SCALE GENOMIC DNA]</scope>
    <source>
        <strain evidence="3 4">SKKU-2015</strain>
        <tissue evidence="3">Whole body</tissue>
    </source>
</reference>
<dbReference type="GO" id="GO:0016197">
    <property type="term" value="P:endosomal transport"/>
    <property type="evidence" value="ECO:0007669"/>
    <property type="project" value="TreeGrafter"/>
</dbReference>
<dbReference type="GO" id="GO:0006888">
    <property type="term" value="P:endoplasmic reticulum to Golgi vesicle-mediated transport"/>
    <property type="evidence" value="ECO:0007669"/>
    <property type="project" value="TreeGrafter"/>
</dbReference>
<dbReference type="Proteomes" id="UP000247409">
    <property type="component" value="Unassembled WGS sequence"/>
</dbReference>
<evidence type="ECO:0000259" key="2">
    <source>
        <dbReference type="Pfam" id="PF05050"/>
    </source>
</evidence>
<protein>
    <recommendedName>
        <fullName evidence="2">Methyltransferase FkbM domain-containing protein</fullName>
    </recommendedName>
</protein>
<gene>
    <name evidence="3" type="ORF">BWQ96_06195</name>
</gene>
<keyword evidence="1" id="KW-0732">Signal</keyword>
<proteinExistence type="predicted"/>
<organism evidence="3 4">
    <name type="scientific">Gracilariopsis chorda</name>
    <dbReference type="NCBI Taxonomy" id="448386"/>
    <lineage>
        <taxon>Eukaryota</taxon>
        <taxon>Rhodophyta</taxon>
        <taxon>Florideophyceae</taxon>
        <taxon>Rhodymeniophycidae</taxon>
        <taxon>Gracilariales</taxon>
        <taxon>Gracilariaceae</taxon>
        <taxon>Gracilariopsis</taxon>
    </lineage>
</organism>
<dbReference type="GO" id="GO:0005789">
    <property type="term" value="C:endoplasmic reticulum membrane"/>
    <property type="evidence" value="ECO:0007669"/>
    <property type="project" value="TreeGrafter"/>
</dbReference>
<dbReference type="Gene3D" id="3.40.50.150">
    <property type="entry name" value="Vaccinia Virus protein VP39"/>
    <property type="match status" value="1"/>
</dbReference>
<dbReference type="Pfam" id="PF05050">
    <property type="entry name" value="Methyltransf_21"/>
    <property type="match status" value="1"/>
</dbReference>
<dbReference type="EMBL" id="NBIV01000102">
    <property type="protein sequence ID" value="PXF44114.1"/>
    <property type="molecule type" value="Genomic_DNA"/>
</dbReference>
<dbReference type="SUPFAM" id="SSF53335">
    <property type="entry name" value="S-adenosyl-L-methionine-dependent methyltransferases"/>
    <property type="match status" value="1"/>
</dbReference>
<dbReference type="InterPro" id="IPR053202">
    <property type="entry name" value="EGF_Rcpt_Signaling_Reg"/>
</dbReference>
<feature type="signal peptide" evidence="1">
    <location>
        <begin position="1"/>
        <end position="25"/>
    </location>
</feature>
<name>A0A2V3IPX1_9FLOR</name>
<dbReference type="PANTHER" id="PTHR34009">
    <property type="entry name" value="PROTEIN STAR"/>
    <property type="match status" value="1"/>
</dbReference>
<feature type="chain" id="PRO_5016093022" description="Methyltransferase FkbM domain-containing protein" evidence="1">
    <location>
        <begin position="26"/>
        <end position="294"/>
    </location>
</feature>
<dbReference type="PANTHER" id="PTHR34009:SF2">
    <property type="entry name" value="PROTEIN STAR"/>
    <property type="match status" value="1"/>
</dbReference>
<dbReference type="InterPro" id="IPR006342">
    <property type="entry name" value="FkbM_mtfrase"/>
</dbReference>
<dbReference type="STRING" id="448386.A0A2V3IPX1"/>
<keyword evidence="4" id="KW-1185">Reference proteome</keyword>
<accession>A0A2V3IPX1</accession>
<evidence type="ECO:0000256" key="1">
    <source>
        <dbReference type="SAM" id="SignalP"/>
    </source>
</evidence>
<sequence length="294" mass="32994">MKKSPLRSKRGIALLSLCISWFILSKNTSQSQSSVTRGSLPIRHGWKAPDFCSTLRKQPQPYDPKCRSTKSGTLCNNSLPQFFSQDGEDYYLYTRHFARMKRPGIYVDVAANDPVLISNTYFLDECLGWQGICAEANPKYFKPLQSKRSCQLIPTCISDVDGNEVQFGMRGASGGILETYKGDPGVLENATETLACTTLETVLRRLSVSHVDYLSLDVEGHELHVLMGIEWGQVTIDIISVELNSNTRKPVHTFLIERGYHMLSTGTEPVNDMETFSMNDPVYVRHGLVFGRPE</sequence>
<dbReference type="GO" id="GO:0031902">
    <property type="term" value="C:late endosome membrane"/>
    <property type="evidence" value="ECO:0007669"/>
    <property type="project" value="TreeGrafter"/>
</dbReference>
<dbReference type="GO" id="GO:0005794">
    <property type="term" value="C:Golgi apparatus"/>
    <property type="evidence" value="ECO:0007669"/>
    <property type="project" value="TreeGrafter"/>
</dbReference>
<dbReference type="OrthoDB" id="3106at2759"/>
<dbReference type="InterPro" id="IPR029063">
    <property type="entry name" value="SAM-dependent_MTases_sf"/>
</dbReference>